<feature type="compositionally biased region" description="Low complexity" evidence="1">
    <location>
        <begin position="98"/>
        <end position="115"/>
    </location>
</feature>
<dbReference type="InterPro" id="IPR037682">
    <property type="entry name" value="TonB_C"/>
</dbReference>
<dbReference type="SUPFAM" id="SSF74653">
    <property type="entry name" value="TolA/TonB C-terminal domain"/>
    <property type="match status" value="1"/>
</dbReference>
<dbReference type="EMBL" id="QFPX01000006">
    <property type="protein sequence ID" value="PZQ55577.1"/>
    <property type="molecule type" value="Genomic_DNA"/>
</dbReference>
<proteinExistence type="predicted"/>
<evidence type="ECO:0000313" key="3">
    <source>
        <dbReference type="EMBL" id="PZQ55577.1"/>
    </source>
</evidence>
<feature type="compositionally biased region" description="Pro residues" evidence="1">
    <location>
        <begin position="85"/>
        <end position="97"/>
    </location>
</feature>
<dbReference type="Proteomes" id="UP000249082">
    <property type="component" value="Unassembled WGS sequence"/>
</dbReference>
<dbReference type="AlphaFoldDB" id="A0A2W5QDD1"/>
<evidence type="ECO:0000259" key="2">
    <source>
        <dbReference type="Pfam" id="PF03544"/>
    </source>
</evidence>
<sequence>MQVPASNRWLSALASAAVVGGGLAALALGLGVDIPALPVRAALTAITTMPERPPPPPPPQIEKPAAAPKSRPAPEGPKASAAPVTAPPPRIVLPVRPPIIAAPRPGEGTQSSQGAGAAGTGSGAGGSGDGTGGGGNGGDGAGTNAGVAAYPRQTAGRIHFSDLPPDLRKSREGADITVRYRIGVDGRVSGCTVVTSSGRPDLDAGTCRRITERFRFRAARDAQGRPVPFVMTETHGWDDREEGP</sequence>
<name>A0A2W5QDD1_9SPHN</name>
<dbReference type="Pfam" id="PF03544">
    <property type="entry name" value="TonB_C"/>
    <property type="match status" value="1"/>
</dbReference>
<feature type="compositionally biased region" description="Gly residues" evidence="1">
    <location>
        <begin position="116"/>
        <end position="143"/>
    </location>
</feature>
<gene>
    <name evidence="3" type="ORF">DI555_08610</name>
</gene>
<reference evidence="3 4" key="1">
    <citation type="submission" date="2017-08" db="EMBL/GenBank/DDBJ databases">
        <title>Infants hospitalized years apart are colonized by the same room-sourced microbial strains.</title>
        <authorList>
            <person name="Brooks B."/>
            <person name="Olm M.R."/>
            <person name="Firek B.A."/>
            <person name="Baker R."/>
            <person name="Thomas B.C."/>
            <person name="Morowitz M.J."/>
            <person name="Banfield J.F."/>
        </authorList>
    </citation>
    <scope>NUCLEOTIDE SEQUENCE [LARGE SCALE GENOMIC DNA]</scope>
    <source>
        <strain evidence="3">S2_005_002_R2_33</strain>
    </source>
</reference>
<feature type="region of interest" description="Disordered" evidence="1">
    <location>
        <begin position="48"/>
        <end position="147"/>
    </location>
</feature>
<comment type="caution">
    <text evidence="3">The sequence shown here is derived from an EMBL/GenBank/DDBJ whole genome shotgun (WGS) entry which is preliminary data.</text>
</comment>
<evidence type="ECO:0000313" key="4">
    <source>
        <dbReference type="Proteomes" id="UP000249082"/>
    </source>
</evidence>
<accession>A0A2W5QDD1</accession>
<dbReference type="Gene3D" id="3.30.1150.10">
    <property type="match status" value="1"/>
</dbReference>
<evidence type="ECO:0000256" key="1">
    <source>
        <dbReference type="SAM" id="MobiDB-lite"/>
    </source>
</evidence>
<feature type="domain" description="TonB C-terminal" evidence="2">
    <location>
        <begin position="164"/>
        <end position="230"/>
    </location>
</feature>
<organism evidence="3 4">
    <name type="scientific">Novosphingobium pentaromativorans</name>
    <dbReference type="NCBI Taxonomy" id="205844"/>
    <lineage>
        <taxon>Bacteria</taxon>
        <taxon>Pseudomonadati</taxon>
        <taxon>Pseudomonadota</taxon>
        <taxon>Alphaproteobacteria</taxon>
        <taxon>Sphingomonadales</taxon>
        <taxon>Sphingomonadaceae</taxon>
        <taxon>Novosphingobium</taxon>
    </lineage>
</organism>
<feature type="compositionally biased region" description="Pro residues" evidence="1">
    <location>
        <begin position="51"/>
        <end position="61"/>
    </location>
</feature>
<protein>
    <submittedName>
        <fullName evidence="3">Energy transducer TonB</fullName>
    </submittedName>
</protein>
<dbReference type="GO" id="GO:0055085">
    <property type="term" value="P:transmembrane transport"/>
    <property type="evidence" value="ECO:0007669"/>
    <property type="project" value="InterPro"/>
</dbReference>